<name>A0AAD7F774_9AGAR</name>
<feature type="region of interest" description="Disordered" evidence="1">
    <location>
        <begin position="1"/>
        <end position="22"/>
    </location>
</feature>
<proteinExistence type="predicted"/>
<reference evidence="2" key="1">
    <citation type="submission" date="2023-03" db="EMBL/GenBank/DDBJ databases">
        <title>Massive genome expansion in bonnet fungi (Mycena s.s.) driven by repeated elements and novel gene families across ecological guilds.</title>
        <authorList>
            <consortium name="Lawrence Berkeley National Laboratory"/>
            <person name="Harder C.B."/>
            <person name="Miyauchi S."/>
            <person name="Viragh M."/>
            <person name="Kuo A."/>
            <person name="Thoen E."/>
            <person name="Andreopoulos B."/>
            <person name="Lu D."/>
            <person name="Skrede I."/>
            <person name="Drula E."/>
            <person name="Henrissat B."/>
            <person name="Morin E."/>
            <person name="Kohler A."/>
            <person name="Barry K."/>
            <person name="LaButti K."/>
            <person name="Morin E."/>
            <person name="Salamov A."/>
            <person name="Lipzen A."/>
            <person name="Mereny Z."/>
            <person name="Hegedus B."/>
            <person name="Baldrian P."/>
            <person name="Stursova M."/>
            <person name="Weitz H."/>
            <person name="Taylor A."/>
            <person name="Grigoriev I.V."/>
            <person name="Nagy L.G."/>
            <person name="Martin F."/>
            <person name="Kauserud H."/>
        </authorList>
    </citation>
    <scope>NUCLEOTIDE SEQUENCE</scope>
    <source>
        <strain evidence="2">9284</strain>
    </source>
</reference>
<sequence>VTRGVASTESMKEGTARAKARSNERNWNLCKTTPGMIAASAVCLRWLFSPDPELTPTGAVTNIDWNEEFERYLEYLGKRTRSVKNIFKTWD</sequence>
<gene>
    <name evidence="2" type="ORF">FB45DRAFT_691081</name>
</gene>
<evidence type="ECO:0000313" key="2">
    <source>
        <dbReference type="EMBL" id="KAJ7606513.1"/>
    </source>
</evidence>
<protein>
    <submittedName>
        <fullName evidence="2">Uncharacterized protein</fullName>
    </submittedName>
</protein>
<organism evidence="2 3">
    <name type="scientific">Roridomyces roridus</name>
    <dbReference type="NCBI Taxonomy" id="1738132"/>
    <lineage>
        <taxon>Eukaryota</taxon>
        <taxon>Fungi</taxon>
        <taxon>Dikarya</taxon>
        <taxon>Basidiomycota</taxon>
        <taxon>Agaricomycotina</taxon>
        <taxon>Agaricomycetes</taxon>
        <taxon>Agaricomycetidae</taxon>
        <taxon>Agaricales</taxon>
        <taxon>Marasmiineae</taxon>
        <taxon>Mycenaceae</taxon>
        <taxon>Roridomyces</taxon>
    </lineage>
</organism>
<dbReference type="EMBL" id="JARKIF010000057">
    <property type="protein sequence ID" value="KAJ7606513.1"/>
    <property type="molecule type" value="Genomic_DNA"/>
</dbReference>
<dbReference type="AlphaFoldDB" id="A0AAD7F774"/>
<feature type="non-terminal residue" evidence="2">
    <location>
        <position position="91"/>
    </location>
</feature>
<evidence type="ECO:0000313" key="3">
    <source>
        <dbReference type="Proteomes" id="UP001221142"/>
    </source>
</evidence>
<evidence type="ECO:0000256" key="1">
    <source>
        <dbReference type="SAM" id="MobiDB-lite"/>
    </source>
</evidence>
<feature type="compositionally biased region" description="Basic and acidic residues" evidence="1">
    <location>
        <begin position="10"/>
        <end position="22"/>
    </location>
</feature>
<keyword evidence="3" id="KW-1185">Reference proteome</keyword>
<dbReference type="Proteomes" id="UP001221142">
    <property type="component" value="Unassembled WGS sequence"/>
</dbReference>
<comment type="caution">
    <text evidence="2">The sequence shown here is derived from an EMBL/GenBank/DDBJ whole genome shotgun (WGS) entry which is preliminary data.</text>
</comment>
<feature type="non-terminal residue" evidence="2">
    <location>
        <position position="1"/>
    </location>
</feature>
<accession>A0AAD7F774</accession>